<dbReference type="PATRIC" id="fig|243275.7.peg.486"/>
<dbReference type="HOGENOM" id="CLU_3298091_0_0_12"/>
<dbReference type="KEGG" id="tde:TDE_0500"/>
<keyword evidence="2" id="KW-1185">Reference proteome</keyword>
<proteinExistence type="predicted"/>
<dbReference type="Proteomes" id="UP000008212">
    <property type="component" value="Chromosome"/>
</dbReference>
<evidence type="ECO:0000313" key="1">
    <source>
        <dbReference type="EMBL" id="AAS10995.1"/>
    </source>
</evidence>
<accession>Q73QE3</accession>
<name>Q73QE3_TREDE</name>
<reference evidence="1 2" key="1">
    <citation type="journal article" date="2004" name="Proc. Natl. Acad. Sci. U.S.A.">
        <title>Comparison of the genome of the oral pathogen Treponema denticola with other spirochete genomes.</title>
        <authorList>
            <person name="Seshadri R."/>
            <person name="Myers G.S."/>
            <person name="Tettelin H."/>
            <person name="Eisen J.A."/>
            <person name="Heidelberg J.F."/>
            <person name="Dodson R.J."/>
            <person name="Davidsen T.M."/>
            <person name="DeBoy R.T."/>
            <person name="Fouts D.E."/>
            <person name="Haft D.H."/>
            <person name="Selengut J."/>
            <person name="Ren Q."/>
            <person name="Brinkac L.M."/>
            <person name="Madupu R."/>
            <person name="Kolonay J."/>
            <person name="Durkin S.A."/>
            <person name="Daugherty S.C."/>
            <person name="Shetty J."/>
            <person name="Shvartsbeyn A."/>
            <person name="Gebregeorgis E."/>
            <person name="Geer K."/>
            <person name="Tsegaye G."/>
            <person name="Malek J."/>
            <person name="Ayodeji B."/>
            <person name="Shatsman S."/>
            <person name="McLeod M.P."/>
            <person name="Smajs D."/>
            <person name="Howell J.K."/>
            <person name="Pal S."/>
            <person name="Amin A."/>
            <person name="Vashisth P."/>
            <person name="McNeill T.Z."/>
            <person name="Xiang Q."/>
            <person name="Sodergren E."/>
            <person name="Baca E."/>
            <person name="Weinstock G.M."/>
            <person name="Norris S.J."/>
            <person name="Fraser C.M."/>
            <person name="Paulsen I.T."/>
        </authorList>
    </citation>
    <scope>NUCLEOTIDE SEQUENCE [LARGE SCALE GENOMIC DNA]</scope>
    <source>
        <strain evidence="2">ATCC 35405 / DSM 14222 / CIP 103919 / JCM 8153 / KCTC 15104</strain>
    </source>
</reference>
<gene>
    <name evidence="1" type="ordered locus">TDE_0500</name>
</gene>
<protein>
    <submittedName>
        <fullName evidence="1">Uncharacterized protein</fullName>
    </submittedName>
</protein>
<sequence>MSVYAIKEKTLVTLKIKDSRQLGNMAVEKQLKYDVILNIK</sequence>
<dbReference type="EMBL" id="AE017226">
    <property type="protein sequence ID" value="AAS10995.1"/>
    <property type="molecule type" value="Genomic_DNA"/>
</dbReference>
<evidence type="ECO:0000313" key="2">
    <source>
        <dbReference type="Proteomes" id="UP000008212"/>
    </source>
</evidence>
<dbReference type="PaxDb" id="243275-TDE_0500"/>
<organism evidence="1 2">
    <name type="scientific">Treponema denticola (strain ATCC 35405 / DSM 14222 / CIP 103919 / JCM 8153 / KCTC 15104)</name>
    <dbReference type="NCBI Taxonomy" id="243275"/>
    <lineage>
        <taxon>Bacteria</taxon>
        <taxon>Pseudomonadati</taxon>
        <taxon>Spirochaetota</taxon>
        <taxon>Spirochaetia</taxon>
        <taxon>Spirochaetales</taxon>
        <taxon>Treponemataceae</taxon>
        <taxon>Treponema</taxon>
    </lineage>
</organism>
<dbReference type="AlphaFoldDB" id="Q73QE3"/>